<dbReference type="EMBL" id="CAESGF010000002">
    <property type="protein sequence ID" value="CAB4362506.1"/>
    <property type="molecule type" value="Genomic_DNA"/>
</dbReference>
<accession>A0A6J6A3C1</accession>
<dbReference type="InterPro" id="IPR016181">
    <property type="entry name" value="Acyl_CoA_acyltransferase"/>
</dbReference>
<dbReference type="AlphaFoldDB" id="A0A6J6A3C1"/>
<name>A0A6J6A3C1_9ZZZZ</name>
<dbReference type="EMBL" id="CAFAAV010000284">
    <property type="protein sequence ID" value="CAB4835065.1"/>
    <property type="molecule type" value="Genomic_DNA"/>
</dbReference>
<dbReference type="EMBL" id="CAFBMT010000001">
    <property type="protein sequence ID" value="CAB4909401.1"/>
    <property type="molecule type" value="Genomic_DNA"/>
</dbReference>
<protein>
    <submittedName>
        <fullName evidence="2">Unannotated protein</fullName>
    </submittedName>
</protein>
<dbReference type="GO" id="GO:0016747">
    <property type="term" value="F:acyltransferase activity, transferring groups other than amino-acyl groups"/>
    <property type="evidence" value="ECO:0007669"/>
    <property type="project" value="InterPro"/>
</dbReference>
<dbReference type="SUPFAM" id="SSF55729">
    <property type="entry name" value="Acyl-CoA N-acyltransferases (Nat)"/>
    <property type="match status" value="1"/>
</dbReference>
<evidence type="ECO:0000313" key="4">
    <source>
        <dbReference type="EMBL" id="CAB4835065.1"/>
    </source>
</evidence>
<organism evidence="2">
    <name type="scientific">freshwater metagenome</name>
    <dbReference type="NCBI Taxonomy" id="449393"/>
    <lineage>
        <taxon>unclassified sequences</taxon>
        <taxon>metagenomes</taxon>
        <taxon>ecological metagenomes</taxon>
    </lineage>
</organism>
<dbReference type="InterPro" id="IPR000182">
    <property type="entry name" value="GNAT_dom"/>
</dbReference>
<dbReference type="CDD" id="cd04301">
    <property type="entry name" value="NAT_SF"/>
    <property type="match status" value="1"/>
</dbReference>
<dbReference type="EMBL" id="CAEZYF010000002">
    <property type="protein sequence ID" value="CAB4705014.1"/>
    <property type="molecule type" value="Genomic_DNA"/>
</dbReference>
<feature type="domain" description="N-acetyltransferase" evidence="1">
    <location>
        <begin position="106"/>
        <end position="145"/>
    </location>
</feature>
<evidence type="ECO:0000313" key="3">
    <source>
        <dbReference type="EMBL" id="CAB4705014.1"/>
    </source>
</evidence>
<gene>
    <name evidence="3" type="ORF">UFOPK2656_00285</name>
    <name evidence="4" type="ORF">UFOPK3099_02655</name>
    <name evidence="5" type="ORF">UFOPK3651_00053</name>
    <name evidence="6" type="ORF">UFOPK3931_02497</name>
    <name evidence="2" type="ORF">UFOPK4189_00282</name>
</gene>
<sequence length="193" mass="21088">MSLYLGDQFPDGTVVGPDATLSVGPGQRIACRADLDDQRRTQVIVSSWDVSGAPDLWFVDVPSVEKGSHSRTLTAFDTADLADGTVISNSAFFTMPVASEQQVGAVKWRTEDAFIEQIYVAPEHRRRNIARKLVYTAAGFHRHQGWPGFMHVGGLRTEAAEQIVDAIVRLPSRVAPPSERAVIYDPLTGELAP</sequence>
<evidence type="ECO:0000313" key="5">
    <source>
        <dbReference type="EMBL" id="CAB4909401.1"/>
    </source>
</evidence>
<evidence type="ECO:0000313" key="6">
    <source>
        <dbReference type="EMBL" id="CAB5005570.1"/>
    </source>
</evidence>
<dbReference type="Pfam" id="PF00583">
    <property type="entry name" value="Acetyltransf_1"/>
    <property type="match status" value="1"/>
</dbReference>
<dbReference type="Gene3D" id="3.40.630.30">
    <property type="match status" value="1"/>
</dbReference>
<reference evidence="2" key="1">
    <citation type="submission" date="2020-05" db="EMBL/GenBank/DDBJ databases">
        <authorList>
            <person name="Chiriac C."/>
            <person name="Salcher M."/>
            <person name="Ghai R."/>
            <person name="Kavagutti S V."/>
        </authorList>
    </citation>
    <scope>NUCLEOTIDE SEQUENCE</scope>
</reference>
<evidence type="ECO:0000313" key="2">
    <source>
        <dbReference type="EMBL" id="CAB4362506.1"/>
    </source>
</evidence>
<evidence type="ECO:0000259" key="1">
    <source>
        <dbReference type="Pfam" id="PF00583"/>
    </source>
</evidence>
<proteinExistence type="predicted"/>
<dbReference type="EMBL" id="CAFBOL010000087">
    <property type="protein sequence ID" value="CAB5005570.1"/>
    <property type="molecule type" value="Genomic_DNA"/>
</dbReference>